<dbReference type="NCBIfam" id="TIGR00724">
    <property type="entry name" value="urea_amlyse_rel"/>
    <property type="match status" value="1"/>
</dbReference>
<dbReference type="Proteomes" id="UP000179636">
    <property type="component" value="Unassembled WGS sequence"/>
</dbReference>
<dbReference type="PANTHER" id="PTHR43309">
    <property type="entry name" value="5-OXOPROLINASE SUBUNIT C"/>
    <property type="match status" value="1"/>
</dbReference>
<evidence type="ECO:0000313" key="7">
    <source>
        <dbReference type="Proteomes" id="UP000179636"/>
    </source>
</evidence>
<dbReference type="InterPro" id="IPR003833">
    <property type="entry name" value="CT_C_D"/>
</dbReference>
<dbReference type="SMART" id="SM00796">
    <property type="entry name" value="AHS1"/>
    <property type="match status" value="1"/>
</dbReference>
<dbReference type="InterPro" id="IPR003778">
    <property type="entry name" value="CT_A_B"/>
</dbReference>
<dbReference type="GO" id="GO:0016787">
    <property type="term" value="F:hydrolase activity"/>
    <property type="evidence" value="ECO:0007669"/>
    <property type="project" value="UniProtKB-KW"/>
</dbReference>
<dbReference type="InterPro" id="IPR029000">
    <property type="entry name" value="Cyclophilin-like_dom_sf"/>
</dbReference>
<dbReference type="InterPro" id="IPR052708">
    <property type="entry name" value="PxpC"/>
</dbReference>
<keyword evidence="7" id="KW-1185">Reference proteome</keyword>
<dbReference type="AlphaFoldDB" id="A0A1S1K7U9"/>
<feature type="domain" description="Carboxyltransferase" evidence="5">
    <location>
        <begin position="26"/>
        <end position="318"/>
    </location>
</feature>
<comment type="caution">
    <text evidence="6">The sequence shown here is derived from an EMBL/GenBank/DDBJ whole genome shotgun (WGS) entry which is preliminary data.</text>
</comment>
<dbReference type="GO" id="GO:0005524">
    <property type="term" value="F:ATP binding"/>
    <property type="evidence" value="ECO:0007669"/>
    <property type="project" value="UniProtKB-KW"/>
</dbReference>
<keyword evidence="3" id="KW-0067">ATP-binding</keyword>
<organism evidence="6 7">
    <name type="scientific">Mycobacterium syngnathidarum</name>
    <dbReference type="NCBI Taxonomy" id="1908205"/>
    <lineage>
        <taxon>Bacteria</taxon>
        <taxon>Bacillati</taxon>
        <taxon>Actinomycetota</taxon>
        <taxon>Actinomycetes</taxon>
        <taxon>Mycobacteriales</taxon>
        <taxon>Mycobacteriaceae</taxon>
        <taxon>Mycobacterium</taxon>
    </lineage>
</organism>
<dbReference type="Pfam" id="PF02682">
    <property type="entry name" value="CT_C_D"/>
    <property type="match status" value="1"/>
</dbReference>
<evidence type="ECO:0000259" key="5">
    <source>
        <dbReference type="SMART" id="SM00797"/>
    </source>
</evidence>
<name>A0A1S1K7U9_9MYCO</name>
<protein>
    <submittedName>
        <fullName evidence="6">Urea amidolyase</fullName>
    </submittedName>
</protein>
<dbReference type="Gene3D" id="2.40.100.10">
    <property type="entry name" value="Cyclophilin-like"/>
    <property type="match status" value="2"/>
</dbReference>
<dbReference type="Gene3D" id="3.30.1360.40">
    <property type="match status" value="1"/>
</dbReference>
<dbReference type="SUPFAM" id="SSF50891">
    <property type="entry name" value="Cyclophilin-like"/>
    <property type="match status" value="2"/>
</dbReference>
<dbReference type="STRING" id="1908205.BKG60_05410"/>
<feature type="domain" description="Carboxyltransferase" evidence="4">
    <location>
        <begin position="346"/>
        <end position="581"/>
    </location>
</feature>
<keyword evidence="2" id="KW-0378">Hydrolase</keyword>
<evidence type="ECO:0000256" key="1">
    <source>
        <dbReference type="ARBA" id="ARBA00022741"/>
    </source>
</evidence>
<dbReference type="GO" id="GO:0016829">
    <property type="term" value="F:lyase activity"/>
    <property type="evidence" value="ECO:0007669"/>
    <property type="project" value="UniProtKB-KW"/>
</dbReference>
<accession>A0A1Q9WFN9</accession>
<evidence type="ECO:0000256" key="2">
    <source>
        <dbReference type="ARBA" id="ARBA00022801"/>
    </source>
</evidence>
<dbReference type="OrthoDB" id="9760256at2"/>
<sequence length="664" mass="71895">MTSLEIVRPGMATTVQDWPGRTGYWQIGVPPSGPMDDVSFRLANLAVGNPEGAPGLEATMGGPALRFDTDTWVCVTGAPAPVAVDGTRVPQWVPILVEAGQLLDVGMIEGPGLRMYIAMAGGLLADEYLDSASTFTLGRFGGHEGRALAVGDKLETLDAVTGAPRRILFEEQPAISNHWCIAVTVGPHSAPEFFTRNDIDTLLNHDYEVHFNSDRTGVRLIGPKPEWARPDGGEAGLHPSNIHDNAYSVGSLDFTGDTPILLGPDGPSLGGFVCPVTVTAADRWKLGQLAPGATVRFVPVKASAAPAPATVGPARRAAIAAVFSAGGDEDNGIIAGTTSSDGSTAVTYRRIGDDNVLVEYGDMRLDLALRARAHALHHALEQHRPDGLIDLTPGIRSLQVKVDPARLPQSKLVPLLTELEASLPAAQELVVPSRTVRLPLSWDDPSTREAIERYMHGVRADAPWCPWNIEFIRRMNGLDSVEDVHRIVYDAEYLVLGLGDVYLGAPVATPLDPRHRLVTTKYNPARTWTPENAVGIGGAYLCIYGMEGPGGYQFVGRTTQIWNHRHPLVAQGFDPEHPWLLRFFDRIRWYPVSAEELLDLRADMAAGRGQVEITDGTFSLAEHERFLAANAEDIALKRAAMEAARSEERERWAAAGEFVRKESA</sequence>
<dbReference type="PANTHER" id="PTHR43309:SF3">
    <property type="entry name" value="5-OXOPROLINASE SUBUNIT C"/>
    <property type="match status" value="1"/>
</dbReference>
<evidence type="ECO:0000256" key="3">
    <source>
        <dbReference type="ARBA" id="ARBA00022840"/>
    </source>
</evidence>
<keyword evidence="1" id="KW-0547">Nucleotide-binding</keyword>
<reference evidence="6 7" key="1">
    <citation type="submission" date="2016-10" db="EMBL/GenBank/DDBJ databases">
        <title>Evaluation of Human, Animal and Environmental Mycobacterium chelonae Isolates by Core Genome Phylogenomic Analysis, Targeted Gene Comparison, and Anti-microbial Susceptibility Patterns: A Tale of Mistaken Identities.</title>
        <authorList>
            <person name="Fogelson S.B."/>
            <person name="Camus A.C."/>
            <person name="Lorenz W."/>
            <person name="Vasireddy R."/>
            <person name="Vasireddy S."/>
            <person name="Smith T."/>
            <person name="Brown-Elliott B.A."/>
            <person name="Wallace R.J.Jr."/>
            <person name="Hasan N.A."/>
            <person name="Reischl U."/>
            <person name="Sanchez S."/>
        </authorList>
    </citation>
    <scope>NUCLEOTIDE SEQUENCE [LARGE SCALE GENOMIC DNA]</scope>
    <source>
        <strain evidence="6 7">24999</strain>
    </source>
</reference>
<dbReference type="SMART" id="SM00797">
    <property type="entry name" value="AHS2"/>
    <property type="match status" value="1"/>
</dbReference>
<accession>A0A1S1K7U9</accession>
<keyword evidence="6" id="KW-0456">Lyase</keyword>
<evidence type="ECO:0000259" key="4">
    <source>
        <dbReference type="SMART" id="SM00796"/>
    </source>
</evidence>
<proteinExistence type="predicted"/>
<dbReference type="RefSeq" id="WP_070944412.1">
    <property type="nucleotide sequence ID" value="NZ_MLCL01000023.1"/>
</dbReference>
<gene>
    <name evidence="6" type="ORF">BKG61_08365</name>
</gene>
<dbReference type="EMBL" id="MLHV01000006">
    <property type="protein sequence ID" value="OHU01522.1"/>
    <property type="molecule type" value="Genomic_DNA"/>
</dbReference>
<dbReference type="Pfam" id="PF02626">
    <property type="entry name" value="CT_A_B"/>
    <property type="match status" value="1"/>
</dbReference>
<dbReference type="SUPFAM" id="SSF160467">
    <property type="entry name" value="PH0987 N-terminal domain-like"/>
    <property type="match status" value="1"/>
</dbReference>
<evidence type="ECO:0000313" key="6">
    <source>
        <dbReference type="EMBL" id="OHU01522.1"/>
    </source>
</evidence>